<dbReference type="GO" id="GO:0003676">
    <property type="term" value="F:nucleic acid binding"/>
    <property type="evidence" value="ECO:0007669"/>
    <property type="project" value="InterPro"/>
</dbReference>
<sequence>MKVKAESKRKPTSSAQCFRCQMFALKEVVGMKVKAESKRKPTSSAQCFRCQMYGHVQYRCTAAHKCVRCAEGHPSRECPLKGKINITPKCAKKKEGKKSTRPKEERIRATLRR</sequence>
<dbReference type="AlphaFoldDB" id="A0AAW1JWX8"/>
<dbReference type="SUPFAM" id="SSF57756">
    <property type="entry name" value="Retrovirus zinc finger-like domains"/>
    <property type="match status" value="1"/>
</dbReference>
<keyword evidence="3" id="KW-1185">Reference proteome</keyword>
<evidence type="ECO:0000313" key="3">
    <source>
        <dbReference type="Proteomes" id="UP001458880"/>
    </source>
</evidence>
<dbReference type="Gene3D" id="4.10.60.10">
    <property type="entry name" value="Zinc finger, CCHC-type"/>
    <property type="match status" value="1"/>
</dbReference>
<protein>
    <recommendedName>
        <fullName evidence="4">Nucleic-acid-binding protein from transposon X-element</fullName>
    </recommendedName>
</protein>
<gene>
    <name evidence="2" type="ORF">QE152_g27026</name>
</gene>
<feature type="region of interest" description="Disordered" evidence="1">
    <location>
        <begin position="91"/>
        <end position="113"/>
    </location>
</feature>
<comment type="caution">
    <text evidence="2">The sequence shown here is derived from an EMBL/GenBank/DDBJ whole genome shotgun (WGS) entry which is preliminary data.</text>
</comment>
<reference evidence="2 3" key="1">
    <citation type="journal article" date="2024" name="BMC Genomics">
        <title>De novo assembly and annotation of Popillia japonica's genome with initial clues to its potential as an invasive pest.</title>
        <authorList>
            <person name="Cucini C."/>
            <person name="Boschi S."/>
            <person name="Funari R."/>
            <person name="Cardaioli E."/>
            <person name="Iannotti N."/>
            <person name="Marturano G."/>
            <person name="Paoli F."/>
            <person name="Bruttini M."/>
            <person name="Carapelli A."/>
            <person name="Frati F."/>
            <person name="Nardi F."/>
        </authorList>
    </citation>
    <scope>NUCLEOTIDE SEQUENCE [LARGE SCALE GENOMIC DNA]</scope>
    <source>
        <strain evidence="2">DMR45628</strain>
    </source>
</reference>
<evidence type="ECO:0008006" key="4">
    <source>
        <dbReference type="Google" id="ProtNLM"/>
    </source>
</evidence>
<dbReference type="Proteomes" id="UP001458880">
    <property type="component" value="Unassembled WGS sequence"/>
</dbReference>
<proteinExistence type="predicted"/>
<feature type="compositionally biased region" description="Basic and acidic residues" evidence="1">
    <location>
        <begin position="97"/>
        <end position="113"/>
    </location>
</feature>
<evidence type="ECO:0000256" key="1">
    <source>
        <dbReference type="SAM" id="MobiDB-lite"/>
    </source>
</evidence>
<organism evidence="2 3">
    <name type="scientific">Popillia japonica</name>
    <name type="common">Japanese beetle</name>
    <dbReference type="NCBI Taxonomy" id="7064"/>
    <lineage>
        <taxon>Eukaryota</taxon>
        <taxon>Metazoa</taxon>
        <taxon>Ecdysozoa</taxon>
        <taxon>Arthropoda</taxon>
        <taxon>Hexapoda</taxon>
        <taxon>Insecta</taxon>
        <taxon>Pterygota</taxon>
        <taxon>Neoptera</taxon>
        <taxon>Endopterygota</taxon>
        <taxon>Coleoptera</taxon>
        <taxon>Polyphaga</taxon>
        <taxon>Scarabaeiformia</taxon>
        <taxon>Scarabaeidae</taxon>
        <taxon>Rutelinae</taxon>
        <taxon>Popillia</taxon>
    </lineage>
</organism>
<evidence type="ECO:0000313" key="2">
    <source>
        <dbReference type="EMBL" id="KAK9708739.1"/>
    </source>
</evidence>
<accession>A0AAW1JWX8</accession>
<dbReference type="InterPro" id="IPR036875">
    <property type="entry name" value="Znf_CCHC_sf"/>
</dbReference>
<dbReference type="EMBL" id="JASPKY010000322">
    <property type="protein sequence ID" value="KAK9708739.1"/>
    <property type="molecule type" value="Genomic_DNA"/>
</dbReference>
<dbReference type="GO" id="GO:0008270">
    <property type="term" value="F:zinc ion binding"/>
    <property type="evidence" value="ECO:0007669"/>
    <property type="project" value="InterPro"/>
</dbReference>
<name>A0AAW1JWX8_POPJA</name>